<proteinExistence type="predicted"/>
<evidence type="ECO:0000256" key="1">
    <source>
        <dbReference type="SAM" id="Coils"/>
    </source>
</evidence>
<evidence type="ECO:0000259" key="3">
    <source>
        <dbReference type="PROSITE" id="PS51457"/>
    </source>
</evidence>
<dbReference type="OrthoDB" id="8288172at2759"/>
<comment type="caution">
    <text evidence="4">The sequence shown here is derived from an EMBL/GenBank/DDBJ whole genome shotgun (WGS) entry which is preliminary data.</text>
</comment>
<dbReference type="AlphaFoldDB" id="A0A8J2L6A2"/>
<keyword evidence="1" id="KW-0175">Coiled coil</keyword>
<dbReference type="PROSITE" id="PS51457">
    <property type="entry name" value="BEN"/>
    <property type="match status" value="1"/>
</dbReference>
<accession>A0A8J2L6A2</accession>
<reference evidence="4" key="1">
    <citation type="submission" date="2021-06" db="EMBL/GenBank/DDBJ databases">
        <authorList>
            <person name="Hodson N. C."/>
            <person name="Mongue J. A."/>
            <person name="Jaron S. K."/>
        </authorList>
    </citation>
    <scope>NUCLEOTIDE SEQUENCE</scope>
</reference>
<organism evidence="4 5">
    <name type="scientific">Allacma fusca</name>
    <dbReference type="NCBI Taxonomy" id="39272"/>
    <lineage>
        <taxon>Eukaryota</taxon>
        <taxon>Metazoa</taxon>
        <taxon>Ecdysozoa</taxon>
        <taxon>Arthropoda</taxon>
        <taxon>Hexapoda</taxon>
        <taxon>Collembola</taxon>
        <taxon>Symphypleona</taxon>
        <taxon>Sminthuridae</taxon>
        <taxon>Allacma</taxon>
    </lineage>
</organism>
<dbReference type="GO" id="GO:0003677">
    <property type="term" value="F:DNA binding"/>
    <property type="evidence" value="ECO:0007669"/>
    <property type="project" value="InterPro"/>
</dbReference>
<feature type="region of interest" description="Disordered" evidence="2">
    <location>
        <begin position="88"/>
        <end position="115"/>
    </location>
</feature>
<name>A0A8J2L6A2_9HEXA</name>
<sequence>MFLLVRWINDRPKTWTVVPINSVADGKLRKSRKLVRTTVGITWKRSIQEALVLEAGSDRSDLEAKADVLAERELAQIETSLVLDTRTGRKRTCASSNQPSSSKDSSKANNLTNPSKRLSRAAEIDCILEHLDSSNNSDDEIEDQTLQLQVAQNEQNEEQIAASSNDDLEALQKKFKILRKKYKDLKKDHKLCSSDASWFDFEAVELLNGSGIKLHRSEVSALQTMSASMTIFARNLFRRVFSSEDISGHSLTGRRSTSLQNHVPLPSVDPLKRDAVIEFCLKTYGYEISASSSKKFLRKRKSAKTSIIKSLSDYIREENSKLKAF</sequence>
<evidence type="ECO:0000313" key="4">
    <source>
        <dbReference type="EMBL" id="CAG7828857.1"/>
    </source>
</evidence>
<dbReference type="EMBL" id="CAJVCH010549177">
    <property type="protein sequence ID" value="CAG7828857.1"/>
    <property type="molecule type" value="Genomic_DNA"/>
</dbReference>
<keyword evidence="5" id="KW-1185">Reference proteome</keyword>
<evidence type="ECO:0000256" key="2">
    <source>
        <dbReference type="SAM" id="MobiDB-lite"/>
    </source>
</evidence>
<dbReference type="Proteomes" id="UP000708208">
    <property type="component" value="Unassembled WGS sequence"/>
</dbReference>
<feature type="domain" description="BEN" evidence="3">
    <location>
        <begin position="209"/>
        <end position="322"/>
    </location>
</feature>
<gene>
    <name evidence="4" type="ORF">AFUS01_LOCUS38756</name>
</gene>
<protein>
    <recommendedName>
        <fullName evidence="3">BEN domain-containing protein</fullName>
    </recommendedName>
</protein>
<evidence type="ECO:0000313" key="5">
    <source>
        <dbReference type="Proteomes" id="UP000708208"/>
    </source>
</evidence>
<feature type="coiled-coil region" evidence="1">
    <location>
        <begin position="134"/>
        <end position="188"/>
    </location>
</feature>
<dbReference type="InterPro" id="IPR018379">
    <property type="entry name" value="BEN_domain"/>
</dbReference>